<evidence type="ECO:0000256" key="3">
    <source>
        <dbReference type="ARBA" id="ARBA00022692"/>
    </source>
</evidence>
<comment type="domain">
    <text evidence="10">The DHHC domain is required for palmitoyltransferase activity.</text>
</comment>
<evidence type="ECO:0000313" key="13">
    <source>
        <dbReference type="Proteomes" id="UP000187209"/>
    </source>
</evidence>
<keyword evidence="8 10" id="KW-0012">Acyltransferase</keyword>
<dbReference type="GO" id="GO:0005794">
    <property type="term" value="C:Golgi apparatus"/>
    <property type="evidence" value="ECO:0007669"/>
    <property type="project" value="TreeGrafter"/>
</dbReference>
<proteinExistence type="inferred from homology"/>
<comment type="similarity">
    <text evidence="10">Belongs to the DHHC palmitoyltransferase family.</text>
</comment>
<dbReference type="Pfam" id="PF01529">
    <property type="entry name" value="DHHC"/>
    <property type="match status" value="1"/>
</dbReference>
<evidence type="ECO:0000313" key="12">
    <source>
        <dbReference type="EMBL" id="OMJ82377.1"/>
    </source>
</evidence>
<dbReference type="Proteomes" id="UP000187209">
    <property type="component" value="Unassembled WGS sequence"/>
</dbReference>
<evidence type="ECO:0000256" key="4">
    <source>
        <dbReference type="ARBA" id="ARBA00022989"/>
    </source>
</evidence>
<evidence type="ECO:0000256" key="6">
    <source>
        <dbReference type="ARBA" id="ARBA00023139"/>
    </source>
</evidence>
<dbReference type="PANTHER" id="PTHR22883">
    <property type="entry name" value="ZINC FINGER DHHC DOMAIN CONTAINING PROTEIN"/>
    <property type="match status" value="1"/>
</dbReference>
<keyword evidence="5 10" id="KW-0472">Membrane</keyword>
<evidence type="ECO:0000256" key="1">
    <source>
        <dbReference type="ARBA" id="ARBA00004127"/>
    </source>
</evidence>
<comment type="caution">
    <text evidence="12">The sequence shown here is derived from an EMBL/GenBank/DDBJ whole genome shotgun (WGS) entry which is preliminary data.</text>
</comment>
<feature type="transmembrane region" description="Helical" evidence="10">
    <location>
        <begin position="9"/>
        <end position="27"/>
    </location>
</feature>
<comment type="subcellular location">
    <subcellularLocation>
        <location evidence="1">Endomembrane system</location>
        <topology evidence="1">Multi-pass membrane protein</topology>
    </subcellularLocation>
</comment>
<evidence type="ECO:0000256" key="10">
    <source>
        <dbReference type="RuleBase" id="RU079119"/>
    </source>
</evidence>
<dbReference type="EMBL" id="MPUH01000342">
    <property type="protein sequence ID" value="OMJ82377.1"/>
    <property type="molecule type" value="Genomic_DNA"/>
</dbReference>
<keyword evidence="6" id="KW-0564">Palmitate</keyword>
<protein>
    <recommendedName>
        <fullName evidence="10">Palmitoyltransferase</fullName>
        <ecNumber evidence="10">2.3.1.225</ecNumber>
    </recommendedName>
</protein>
<gene>
    <name evidence="12" type="ORF">SteCoe_16913</name>
</gene>
<name>A0A1R2C076_9CILI</name>
<sequence>MLGPDYHRAILTFLLILFPEIVFLSTTGLYFPIIVPIVSILLFIGCISSLIITATSNPGYILKQEHPFFIGPSNARTIYSSLVAEPTKPAAVERTYFEQVYNGARIKIKYCRTCWISRPPRTSHCPDCDLCVEKFDHHCPWVGKCIGKCNYTKFLIFLTFADAFGLFNLLFCTVNIAYTGISVNSKNMTSGQETKYTLEYAGPSIFLSLYMILFLIFTLGLSLFHLVLIKKGLSTNEYMKKSFAGISLQPYTKVNFWGNFCTIVKQKSKKSVDLMKEVKEKDKDVCDICPSDSAFLKLGMMTEYEGRYDENNKFRLKDMVSDTPSIIHEAMKSQ</sequence>
<dbReference type="InterPro" id="IPR001594">
    <property type="entry name" value="Palmitoyltrfase_DHHC"/>
</dbReference>
<dbReference type="GO" id="GO:0006612">
    <property type="term" value="P:protein targeting to membrane"/>
    <property type="evidence" value="ECO:0007669"/>
    <property type="project" value="TreeGrafter"/>
</dbReference>
<reference evidence="12 13" key="1">
    <citation type="submission" date="2016-11" db="EMBL/GenBank/DDBJ databases">
        <title>The macronuclear genome of Stentor coeruleus: a giant cell with tiny introns.</title>
        <authorList>
            <person name="Slabodnick M."/>
            <person name="Ruby J.G."/>
            <person name="Reiff S.B."/>
            <person name="Swart E.C."/>
            <person name="Gosai S."/>
            <person name="Prabakaran S."/>
            <person name="Witkowska E."/>
            <person name="Larue G.E."/>
            <person name="Fisher S."/>
            <person name="Freeman R.M."/>
            <person name="Gunawardena J."/>
            <person name="Chu W."/>
            <person name="Stover N.A."/>
            <person name="Gregory B.D."/>
            <person name="Nowacki M."/>
            <person name="Derisi J."/>
            <person name="Roy S.W."/>
            <person name="Marshall W.F."/>
            <person name="Sood P."/>
        </authorList>
    </citation>
    <scope>NUCLEOTIDE SEQUENCE [LARGE SCALE GENOMIC DNA]</scope>
    <source>
        <strain evidence="12">WM001</strain>
    </source>
</reference>
<dbReference type="GO" id="GO:0005783">
    <property type="term" value="C:endoplasmic reticulum"/>
    <property type="evidence" value="ECO:0007669"/>
    <property type="project" value="TreeGrafter"/>
</dbReference>
<evidence type="ECO:0000256" key="9">
    <source>
        <dbReference type="ARBA" id="ARBA00048048"/>
    </source>
</evidence>
<dbReference type="AlphaFoldDB" id="A0A1R2C076"/>
<accession>A0A1R2C076</accession>
<dbReference type="PROSITE" id="PS50216">
    <property type="entry name" value="DHHC"/>
    <property type="match status" value="1"/>
</dbReference>
<evidence type="ECO:0000256" key="8">
    <source>
        <dbReference type="ARBA" id="ARBA00023315"/>
    </source>
</evidence>
<feature type="transmembrane region" description="Helical" evidence="10">
    <location>
        <begin position="33"/>
        <end position="54"/>
    </location>
</feature>
<keyword evidence="7" id="KW-0449">Lipoprotein</keyword>
<dbReference type="PANTHER" id="PTHR22883:SF43">
    <property type="entry name" value="PALMITOYLTRANSFERASE APP"/>
    <property type="match status" value="1"/>
</dbReference>
<keyword evidence="3 10" id="KW-0812">Transmembrane</keyword>
<keyword evidence="2 10" id="KW-0808">Transferase</keyword>
<evidence type="ECO:0000259" key="11">
    <source>
        <dbReference type="Pfam" id="PF01529"/>
    </source>
</evidence>
<dbReference type="OrthoDB" id="294591at2759"/>
<comment type="catalytic activity">
    <reaction evidence="9 10">
        <text>L-cysteinyl-[protein] + hexadecanoyl-CoA = S-hexadecanoyl-L-cysteinyl-[protein] + CoA</text>
        <dbReference type="Rhea" id="RHEA:36683"/>
        <dbReference type="Rhea" id="RHEA-COMP:10131"/>
        <dbReference type="Rhea" id="RHEA-COMP:11032"/>
        <dbReference type="ChEBI" id="CHEBI:29950"/>
        <dbReference type="ChEBI" id="CHEBI:57287"/>
        <dbReference type="ChEBI" id="CHEBI:57379"/>
        <dbReference type="ChEBI" id="CHEBI:74151"/>
        <dbReference type="EC" id="2.3.1.225"/>
    </reaction>
</comment>
<keyword evidence="4 10" id="KW-1133">Transmembrane helix</keyword>
<dbReference type="EC" id="2.3.1.225" evidence="10"/>
<feature type="transmembrane region" description="Helical" evidence="10">
    <location>
        <begin position="154"/>
        <end position="178"/>
    </location>
</feature>
<keyword evidence="13" id="KW-1185">Reference proteome</keyword>
<dbReference type="GO" id="GO:0019706">
    <property type="term" value="F:protein-cysteine S-palmitoyltransferase activity"/>
    <property type="evidence" value="ECO:0007669"/>
    <property type="project" value="UniProtKB-EC"/>
</dbReference>
<evidence type="ECO:0000256" key="5">
    <source>
        <dbReference type="ARBA" id="ARBA00023136"/>
    </source>
</evidence>
<organism evidence="12 13">
    <name type="scientific">Stentor coeruleus</name>
    <dbReference type="NCBI Taxonomy" id="5963"/>
    <lineage>
        <taxon>Eukaryota</taxon>
        <taxon>Sar</taxon>
        <taxon>Alveolata</taxon>
        <taxon>Ciliophora</taxon>
        <taxon>Postciliodesmatophora</taxon>
        <taxon>Heterotrichea</taxon>
        <taxon>Heterotrichida</taxon>
        <taxon>Stentoridae</taxon>
        <taxon>Stentor</taxon>
    </lineage>
</organism>
<evidence type="ECO:0000256" key="2">
    <source>
        <dbReference type="ARBA" id="ARBA00022679"/>
    </source>
</evidence>
<dbReference type="InterPro" id="IPR039859">
    <property type="entry name" value="PFA4/ZDH16/20/ERF2-like"/>
</dbReference>
<feature type="domain" description="Palmitoyltransferase DHHC" evidence="11">
    <location>
        <begin position="107"/>
        <end position="241"/>
    </location>
</feature>
<feature type="transmembrane region" description="Helical" evidence="10">
    <location>
        <begin position="205"/>
        <end position="229"/>
    </location>
</feature>
<evidence type="ECO:0000256" key="7">
    <source>
        <dbReference type="ARBA" id="ARBA00023288"/>
    </source>
</evidence>